<proteinExistence type="predicted"/>
<dbReference type="Gene3D" id="3.40.720.10">
    <property type="entry name" value="Alkaline Phosphatase, subunit A"/>
    <property type="match status" value="1"/>
</dbReference>
<dbReference type="PANTHER" id="PTHR43751">
    <property type="entry name" value="SULFATASE"/>
    <property type="match status" value="1"/>
</dbReference>
<reference evidence="2" key="1">
    <citation type="submission" date="2018-06" db="EMBL/GenBank/DDBJ databases">
        <authorList>
            <person name="Zhirakovskaya E."/>
        </authorList>
    </citation>
    <scope>NUCLEOTIDE SEQUENCE</scope>
</reference>
<dbReference type="InterPro" id="IPR000917">
    <property type="entry name" value="Sulfatase_N"/>
</dbReference>
<name>A0A3B1D859_9ZZZZ</name>
<dbReference type="PANTHER" id="PTHR43751:SF1">
    <property type="entry name" value="SULFATASE ATSG-RELATED"/>
    <property type="match status" value="1"/>
</dbReference>
<dbReference type="SUPFAM" id="SSF53649">
    <property type="entry name" value="Alkaline phosphatase-like"/>
    <property type="match status" value="1"/>
</dbReference>
<evidence type="ECO:0000259" key="1">
    <source>
        <dbReference type="Pfam" id="PF00884"/>
    </source>
</evidence>
<dbReference type="Pfam" id="PF00884">
    <property type="entry name" value="Sulfatase"/>
    <property type="match status" value="1"/>
</dbReference>
<dbReference type="InterPro" id="IPR016024">
    <property type="entry name" value="ARM-type_fold"/>
</dbReference>
<dbReference type="AlphaFoldDB" id="A0A3B1D859"/>
<gene>
    <name evidence="2" type="ORF">MNBD_PLANCTO02-889</name>
</gene>
<accession>A0A3B1D859</accession>
<dbReference type="Pfam" id="PF13646">
    <property type="entry name" value="HEAT_2"/>
    <property type="match status" value="1"/>
</dbReference>
<dbReference type="InterPro" id="IPR011989">
    <property type="entry name" value="ARM-like"/>
</dbReference>
<dbReference type="SUPFAM" id="SSF48371">
    <property type="entry name" value="ARM repeat"/>
    <property type="match status" value="1"/>
</dbReference>
<feature type="domain" description="Sulfatase N-terminal" evidence="1">
    <location>
        <begin position="4"/>
        <end position="102"/>
    </location>
</feature>
<dbReference type="InterPro" id="IPR052701">
    <property type="entry name" value="GAG_Ulvan_Degrading_Sulfatases"/>
</dbReference>
<dbReference type="Gene3D" id="1.25.10.10">
    <property type="entry name" value="Leucine-rich Repeat Variant"/>
    <property type="match status" value="1"/>
</dbReference>
<dbReference type="EMBL" id="UOGL01000195">
    <property type="protein sequence ID" value="VAX38399.1"/>
    <property type="molecule type" value="Genomic_DNA"/>
</dbReference>
<sequence>HDWAQYYDRITEMDTKVGQNLKELENAGLTEETIIFYYGDHGSGMPRSKRSPYNSWLQVPLVIYIPPKFRHLMPKDYKTNGKTNRLAGFVDFAPTLLSLAGIKPPKHMQGNAFMGKYEAKPQQYQFGFRGRMDERYDMVRSVRNKRYIYIRNFMPHKIYGQYLDYMFKTPTTRVWKKLYDEGKLKPPQTYFWETKPSEELYDLHHDPDEVRNLANSKEHQKIRDELNKALQKHILSIRDIGLLSEAETYVRSKNMTPYEMGQNPQLYDIENILKMALFASSGKPTGQTKLIKGLSNKDSAIRYWAAMGILMRGKPAVMASRKELHRALNDSSKSVRCIAAEALGKYGTPADVTASVNELIKLSDLNEQGLYVAMLALNSLDQLGNKTRPIRDQIAKLPQHNKSVNRRMRSYINRLVVHILSKLDAKQKSP</sequence>
<dbReference type="InterPro" id="IPR017850">
    <property type="entry name" value="Alkaline_phosphatase_core_sf"/>
</dbReference>
<feature type="non-terminal residue" evidence="2">
    <location>
        <position position="1"/>
    </location>
</feature>
<protein>
    <submittedName>
        <fullName evidence="2">Sulfatase</fullName>
    </submittedName>
</protein>
<evidence type="ECO:0000313" key="2">
    <source>
        <dbReference type="EMBL" id="VAX38399.1"/>
    </source>
</evidence>
<organism evidence="2">
    <name type="scientific">hydrothermal vent metagenome</name>
    <dbReference type="NCBI Taxonomy" id="652676"/>
    <lineage>
        <taxon>unclassified sequences</taxon>
        <taxon>metagenomes</taxon>
        <taxon>ecological metagenomes</taxon>
    </lineage>
</organism>